<protein>
    <recommendedName>
        <fullName evidence="3">Molybdopterin converting factor</fullName>
    </recommendedName>
</protein>
<dbReference type="AlphaFoldDB" id="A0A0P6XRM3"/>
<dbReference type="Pfam" id="PF02391">
    <property type="entry name" value="MoaE"/>
    <property type="match status" value="1"/>
</dbReference>
<dbReference type="GO" id="GO:0006777">
    <property type="term" value="P:Mo-molybdopterin cofactor biosynthetic process"/>
    <property type="evidence" value="ECO:0007669"/>
    <property type="project" value="InterPro"/>
</dbReference>
<evidence type="ECO:0000313" key="1">
    <source>
        <dbReference type="EMBL" id="KPL77907.1"/>
    </source>
</evidence>
<dbReference type="CDD" id="cd00754">
    <property type="entry name" value="Ubl_MoaD"/>
    <property type="match status" value="1"/>
</dbReference>
<evidence type="ECO:0000313" key="2">
    <source>
        <dbReference type="Proteomes" id="UP000050417"/>
    </source>
</evidence>
<dbReference type="STRING" id="1134406.ADN00_08545"/>
<dbReference type="OrthoDB" id="9803224at2"/>
<dbReference type="Gene3D" id="3.90.1170.40">
    <property type="entry name" value="Molybdopterin biosynthesis MoaE subunit"/>
    <property type="match status" value="1"/>
</dbReference>
<dbReference type="Gene3D" id="3.10.20.30">
    <property type="match status" value="1"/>
</dbReference>
<proteinExistence type="predicted"/>
<dbReference type="InterPro" id="IPR003448">
    <property type="entry name" value="Mopterin_biosynth_MoaE"/>
</dbReference>
<dbReference type="InterPro" id="IPR016155">
    <property type="entry name" value="Mopterin_synth/thiamin_S_b"/>
</dbReference>
<comment type="caution">
    <text evidence="1">The sequence shown here is derived from an EMBL/GenBank/DDBJ whole genome shotgun (WGS) entry which is preliminary data.</text>
</comment>
<dbReference type="SUPFAM" id="SSF54690">
    <property type="entry name" value="Molybdopterin synthase subunit MoaE"/>
    <property type="match status" value="1"/>
</dbReference>
<evidence type="ECO:0008006" key="3">
    <source>
        <dbReference type="Google" id="ProtNLM"/>
    </source>
</evidence>
<reference evidence="1 2" key="1">
    <citation type="submission" date="2015-07" db="EMBL/GenBank/DDBJ databases">
        <title>Genome sequence of Ornatilinea apprima DSM 23815.</title>
        <authorList>
            <person name="Hemp J."/>
            <person name="Ward L.M."/>
            <person name="Pace L.A."/>
            <person name="Fischer W.W."/>
        </authorList>
    </citation>
    <scope>NUCLEOTIDE SEQUENCE [LARGE SCALE GENOMIC DNA]</scope>
    <source>
        <strain evidence="1 2">P3M-1</strain>
    </source>
</reference>
<organism evidence="1 2">
    <name type="scientific">Ornatilinea apprima</name>
    <dbReference type="NCBI Taxonomy" id="1134406"/>
    <lineage>
        <taxon>Bacteria</taxon>
        <taxon>Bacillati</taxon>
        <taxon>Chloroflexota</taxon>
        <taxon>Anaerolineae</taxon>
        <taxon>Anaerolineales</taxon>
        <taxon>Anaerolineaceae</taxon>
        <taxon>Ornatilinea</taxon>
    </lineage>
</organism>
<sequence>MKVSILFFASIKEKAGCADTVMDVPAGTTIQGLKERVEAAFPGLKNVMGNSLTSMNRSFALNEDLITDGAEIAFFPPVSGGSGARRVIQLTREPLALEDLTMSITTPATGAVCAFIGVIRGITTKGHGHITTALEFEAYEPMALEKMNQIADEMESRWPDLFGIAMVQRIGLQSPKSPTVLIACSAAHRDTGVFEAAKYGIDRLKEIVPIWKKEIGPDGEVWVEGDYLPGRGD</sequence>
<keyword evidence="2" id="KW-1185">Reference proteome</keyword>
<dbReference type="InterPro" id="IPR012675">
    <property type="entry name" value="Beta-grasp_dom_sf"/>
</dbReference>
<dbReference type="InterPro" id="IPR036563">
    <property type="entry name" value="MoaE_sf"/>
</dbReference>
<dbReference type="PANTHER" id="PTHR23404">
    <property type="entry name" value="MOLYBDOPTERIN SYNTHASE RELATED"/>
    <property type="match status" value="1"/>
</dbReference>
<dbReference type="CDD" id="cd00756">
    <property type="entry name" value="MoaE"/>
    <property type="match status" value="1"/>
</dbReference>
<dbReference type="RefSeq" id="WP_075062565.1">
    <property type="nucleotide sequence ID" value="NZ_LGCL01000021.1"/>
</dbReference>
<dbReference type="Pfam" id="PF02597">
    <property type="entry name" value="ThiS"/>
    <property type="match status" value="1"/>
</dbReference>
<dbReference type="SUPFAM" id="SSF54285">
    <property type="entry name" value="MoaD/ThiS"/>
    <property type="match status" value="1"/>
</dbReference>
<name>A0A0P6XRM3_9CHLR</name>
<accession>A0A0P6XRM3</accession>
<dbReference type="Proteomes" id="UP000050417">
    <property type="component" value="Unassembled WGS sequence"/>
</dbReference>
<dbReference type="InterPro" id="IPR003749">
    <property type="entry name" value="ThiS/MoaD-like"/>
</dbReference>
<gene>
    <name evidence="1" type="ORF">ADN00_08545</name>
</gene>
<dbReference type="EMBL" id="LGCL01000021">
    <property type="protein sequence ID" value="KPL77907.1"/>
    <property type="molecule type" value="Genomic_DNA"/>
</dbReference>